<dbReference type="Pfam" id="PF03965">
    <property type="entry name" value="Penicillinase_R"/>
    <property type="match status" value="1"/>
</dbReference>
<evidence type="ECO:0000256" key="3">
    <source>
        <dbReference type="ARBA" id="ARBA00023125"/>
    </source>
</evidence>
<proteinExistence type="inferred from homology"/>
<keyword evidence="4" id="KW-0804">Transcription</keyword>
<evidence type="ECO:0000313" key="5">
    <source>
        <dbReference type="EMBL" id="MFC4627454.1"/>
    </source>
</evidence>
<evidence type="ECO:0000256" key="1">
    <source>
        <dbReference type="ARBA" id="ARBA00011046"/>
    </source>
</evidence>
<keyword evidence="3" id="KW-0238">DNA-binding</keyword>
<dbReference type="Gene3D" id="1.10.10.10">
    <property type="entry name" value="Winged helix-like DNA-binding domain superfamily/Winged helix DNA-binding domain"/>
    <property type="match status" value="1"/>
</dbReference>
<dbReference type="InterPro" id="IPR005650">
    <property type="entry name" value="BlaI_family"/>
</dbReference>
<evidence type="ECO:0000256" key="2">
    <source>
        <dbReference type="ARBA" id="ARBA00023015"/>
    </source>
</evidence>
<organism evidence="5 6">
    <name type="scientific">Promicromonospora alba</name>
    <dbReference type="NCBI Taxonomy" id="1616110"/>
    <lineage>
        <taxon>Bacteria</taxon>
        <taxon>Bacillati</taxon>
        <taxon>Actinomycetota</taxon>
        <taxon>Actinomycetes</taxon>
        <taxon>Micrococcales</taxon>
        <taxon>Promicromonosporaceae</taxon>
        <taxon>Promicromonospora</taxon>
    </lineage>
</organism>
<keyword evidence="2" id="KW-0805">Transcription regulation</keyword>
<dbReference type="InterPro" id="IPR036390">
    <property type="entry name" value="WH_DNA-bd_sf"/>
</dbReference>
<accession>A0ABV9HDS3</accession>
<sequence>MTIRTRARGELEGEILRILREDGGELSAIEIQPRLTGHPPAYTTVMTALERLHKKGEVVRSSDSPRRIRFRAARSGEENASATMLSALDGAGDRRAALLSFAGNLDPADVELLRAAIGKSDRREPR</sequence>
<gene>
    <name evidence="5" type="ORF">ACFO6V_04355</name>
</gene>
<evidence type="ECO:0000256" key="4">
    <source>
        <dbReference type="ARBA" id="ARBA00023163"/>
    </source>
</evidence>
<dbReference type="EMBL" id="JBHSFI010000002">
    <property type="protein sequence ID" value="MFC4627454.1"/>
    <property type="molecule type" value="Genomic_DNA"/>
</dbReference>
<evidence type="ECO:0000313" key="6">
    <source>
        <dbReference type="Proteomes" id="UP001596011"/>
    </source>
</evidence>
<comment type="caution">
    <text evidence="5">The sequence shown here is derived from an EMBL/GenBank/DDBJ whole genome shotgun (WGS) entry which is preliminary data.</text>
</comment>
<name>A0ABV9HDS3_9MICO</name>
<dbReference type="Proteomes" id="UP001596011">
    <property type="component" value="Unassembled WGS sequence"/>
</dbReference>
<dbReference type="InterPro" id="IPR036388">
    <property type="entry name" value="WH-like_DNA-bd_sf"/>
</dbReference>
<comment type="similarity">
    <text evidence="1">Belongs to the BlaI transcriptional regulatory family.</text>
</comment>
<dbReference type="Gene3D" id="6.10.140.850">
    <property type="match status" value="1"/>
</dbReference>
<keyword evidence="6" id="KW-1185">Reference proteome</keyword>
<protein>
    <submittedName>
        <fullName evidence="5">BlaI/MecI/CopY family transcriptional regulator</fullName>
    </submittedName>
</protein>
<reference evidence="6" key="1">
    <citation type="journal article" date="2019" name="Int. J. Syst. Evol. Microbiol.">
        <title>The Global Catalogue of Microorganisms (GCM) 10K type strain sequencing project: providing services to taxonomists for standard genome sequencing and annotation.</title>
        <authorList>
            <consortium name="The Broad Institute Genomics Platform"/>
            <consortium name="The Broad Institute Genome Sequencing Center for Infectious Disease"/>
            <person name="Wu L."/>
            <person name="Ma J."/>
        </authorList>
    </citation>
    <scope>NUCLEOTIDE SEQUENCE [LARGE SCALE GENOMIC DNA]</scope>
    <source>
        <strain evidence="6">CCUG 42722</strain>
    </source>
</reference>
<dbReference type="SUPFAM" id="SSF46785">
    <property type="entry name" value="Winged helix' DNA-binding domain"/>
    <property type="match status" value="1"/>
</dbReference>
<dbReference type="RefSeq" id="WP_377132613.1">
    <property type="nucleotide sequence ID" value="NZ_JBHSFI010000002.1"/>
</dbReference>